<dbReference type="RefSeq" id="WP_268917764.1">
    <property type="nucleotide sequence ID" value="NZ_JAPTMY010000021.1"/>
</dbReference>
<dbReference type="EMBL" id="JAPTMY010000021">
    <property type="protein sequence ID" value="MCZ0858362.1"/>
    <property type="molecule type" value="Genomic_DNA"/>
</dbReference>
<protein>
    <submittedName>
        <fullName evidence="2">Transcriptional regulator</fullName>
    </submittedName>
</protein>
<accession>A0ABT4I9E1</accession>
<dbReference type="InterPro" id="IPR036388">
    <property type="entry name" value="WH-like_DNA-bd_sf"/>
</dbReference>
<dbReference type="Pfam" id="PF13601">
    <property type="entry name" value="HTH_34"/>
    <property type="match status" value="1"/>
</dbReference>
<dbReference type="InterPro" id="IPR036390">
    <property type="entry name" value="WH_DNA-bd_sf"/>
</dbReference>
<keyword evidence="3" id="KW-1185">Reference proteome</keyword>
<evidence type="ECO:0000313" key="3">
    <source>
        <dbReference type="Proteomes" id="UP001072034"/>
    </source>
</evidence>
<sequence length="99" mass="10684">MLDPVIHPLGRLRVCAALRSVGAVQGRAQMRFAELREAVGVSDSALSKQLTALERAGYVRRRRSYGLARSEDVVWVALTPAGLKAFESHLGALREIAGG</sequence>
<dbReference type="PANTHER" id="PTHR37318:SF1">
    <property type="entry name" value="BSL7504 PROTEIN"/>
    <property type="match status" value="1"/>
</dbReference>
<dbReference type="InterPro" id="IPR027395">
    <property type="entry name" value="WH_DNA-bd_dom"/>
</dbReference>
<comment type="caution">
    <text evidence="2">The sequence shown here is derived from an EMBL/GenBank/DDBJ whole genome shotgun (WGS) entry which is preliminary data.</text>
</comment>
<evidence type="ECO:0000313" key="2">
    <source>
        <dbReference type="EMBL" id="MCZ0858362.1"/>
    </source>
</evidence>
<dbReference type="Gene3D" id="1.10.10.10">
    <property type="entry name" value="Winged helix-like DNA-binding domain superfamily/Winged helix DNA-binding domain"/>
    <property type="match status" value="1"/>
</dbReference>
<organism evidence="2 3">
    <name type="scientific">Actinomyces israelii</name>
    <dbReference type="NCBI Taxonomy" id="1659"/>
    <lineage>
        <taxon>Bacteria</taxon>
        <taxon>Bacillati</taxon>
        <taxon>Actinomycetota</taxon>
        <taxon>Actinomycetes</taxon>
        <taxon>Actinomycetales</taxon>
        <taxon>Actinomycetaceae</taxon>
        <taxon>Actinomyces</taxon>
    </lineage>
</organism>
<dbReference type="Proteomes" id="UP001072034">
    <property type="component" value="Unassembled WGS sequence"/>
</dbReference>
<dbReference type="InterPro" id="IPR011991">
    <property type="entry name" value="ArsR-like_HTH"/>
</dbReference>
<dbReference type="SUPFAM" id="SSF46785">
    <property type="entry name" value="Winged helix' DNA-binding domain"/>
    <property type="match status" value="1"/>
</dbReference>
<dbReference type="CDD" id="cd00090">
    <property type="entry name" value="HTH_ARSR"/>
    <property type="match status" value="1"/>
</dbReference>
<reference evidence="2" key="1">
    <citation type="submission" date="2022-10" db="EMBL/GenBank/DDBJ databases">
        <title>Genome sequence of Actinomyces israelii ATCC 10048.</title>
        <authorList>
            <person name="Watt R.M."/>
            <person name="Tong W.M."/>
        </authorList>
    </citation>
    <scope>NUCLEOTIDE SEQUENCE</scope>
    <source>
        <strain evidence="2">ATCC 10048</strain>
    </source>
</reference>
<feature type="domain" description="Winged helix DNA-binding" evidence="1">
    <location>
        <begin position="28"/>
        <end position="96"/>
    </location>
</feature>
<name>A0ABT4I9E1_9ACTO</name>
<dbReference type="PANTHER" id="PTHR37318">
    <property type="entry name" value="BSL7504 PROTEIN"/>
    <property type="match status" value="1"/>
</dbReference>
<gene>
    <name evidence="2" type="ORF">OHJ16_09940</name>
</gene>
<proteinExistence type="predicted"/>
<evidence type="ECO:0000259" key="1">
    <source>
        <dbReference type="Pfam" id="PF13601"/>
    </source>
</evidence>